<dbReference type="OrthoDB" id="2418606at2759"/>
<organism evidence="3 4">
    <name type="scientific">Dentiscutata erythropus</name>
    <dbReference type="NCBI Taxonomy" id="1348616"/>
    <lineage>
        <taxon>Eukaryota</taxon>
        <taxon>Fungi</taxon>
        <taxon>Fungi incertae sedis</taxon>
        <taxon>Mucoromycota</taxon>
        <taxon>Glomeromycotina</taxon>
        <taxon>Glomeromycetes</taxon>
        <taxon>Diversisporales</taxon>
        <taxon>Gigasporaceae</taxon>
        <taxon>Dentiscutata</taxon>
    </lineage>
</organism>
<feature type="domain" description="SWIM-type" evidence="2">
    <location>
        <begin position="93"/>
        <end position="124"/>
    </location>
</feature>
<keyword evidence="1" id="KW-0863">Zinc-finger</keyword>
<evidence type="ECO:0000313" key="4">
    <source>
        <dbReference type="Proteomes" id="UP000789405"/>
    </source>
</evidence>
<dbReference type="AlphaFoldDB" id="A0A9N9IVM7"/>
<accession>A0A9N9IVM7</accession>
<keyword evidence="4" id="KW-1185">Reference proteome</keyword>
<dbReference type="GO" id="GO:0008270">
    <property type="term" value="F:zinc ion binding"/>
    <property type="evidence" value="ECO:0007669"/>
    <property type="project" value="UniProtKB-KW"/>
</dbReference>
<protein>
    <submittedName>
        <fullName evidence="3">13862_t:CDS:1</fullName>
    </submittedName>
</protein>
<reference evidence="3" key="1">
    <citation type="submission" date="2021-06" db="EMBL/GenBank/DDBJ databases">
        <authorList>
            <person name="Kallberg Y."/>
            <person name="Tangrot J."/>
            <person name="Rosling A."/>
        </authorList>
    </citation>
    <scope>NUCLEOTIDE SEQUENCE</scope>
    <source>
        <strain evidence="3">MA453B</strain>
    </source>
</reference>
<dbReference type="Proteomes" id="UP000789405">
    <property type="component" value="Unassembled WGS sequence"/>
</dbReference>
<keyword evidence="1" id="KW-0862">Zinc</keyword>
<sequence>MLSHTVPLPELISVLKKLSHHQLQHSQYQQYHLCRSIRQQCSELLKDISIVISDFVYSILLEQYNIATMYKIEMQEGGILQVYHNESYKYIVYQVETEYTCSCDYSTQYLLPCHHVFAVHITNKRAVSIDYIGTRWIISLTRFNIIQPRHDLTNTDEFATKFIPFTNRSIYNIFTNQEKVLAKNTANLLKDIRTISNRVRHVKINNSLAYFVKELNNEYPLAQEDIEDSLTAKTKRRPNNTNYNKS</sequence>
<comment type="caution">
    <text evidence="3">The sequence shown here is derived from an EMBL/GenBank/DDBJ whole genome shotgun (WGS) entry which is preliminary data.</text>
</comment>
<proteinExistence type="predicted"/>
<feature type="non-terminal residue" evidence="3">
    <location>
        <position position="246"/>
    </location>
</feature>
<gene>
    <name evidence="3" type="ORF">DERYTH_LOCUS17113</name>
</gene>
<evidence type="ECO:0000256" key="1">
    <source>
        <dbReference type="PROSITE-ProRule" id="PRU00325"/>
    </source>
</evidence>
<name>A0A9N9IVM7_9GLOM</name>
<dbReference type="EMBL" id="CAJVPY010015767">
    <property type="protein sequence ID" value="CAG8753535.1"/>
    <property type="molecule type" value="Genomic_DNA"/>
</dbReference>
<evidence type="ECO:0000313" key="3">
    <source>
        <dbReference type="EMBL" id="CAG8753535.1"/>
    </source>
</evidence>
<keyword evidence="1" id="KW-0479">Metal-binding</keyword>
<dbReference type="PROSITE" id="PS50966">
    <property type="entry name" value="ZF_SWIM"/>
    <property type="match status" value="1"/>
</dbReference>
<dbReference type="InterPro" id="IPR007527">
    <property type="entry name" value="Znf_SWIM"/>
</dbReference>
<evidence type="ECO:0000259" key="2">
    <source>
        <dbReference type="PROSITE" id="PS50966"/>
    </source>
</evidence>